<accession>A0A151A8U5</accession>
<dbReference type="GO" id="GO:0004555">
    <property type="term" value="F:alpha,alpha-trehalase activity"/>
    <property type="evidence" value="ECO:0007669"/>
    <property type="project" value="UniProtKB-EC"/>
</dbReference>
<dbReference type="PROSITE" id="PS00928">
    <property type="entry name" value="TREHALASE_2"/>
    <property type="match status" value="1"/>
</dbReference>
<evidence type="ECO:0000313" key="3">
    <source>
        <dbReference type="EMBL" id="KYH23922.1"/>
    </source>
</evidence>
<dbReference type="InterPro" id="IPR018232">
    <property type="entry name" value="Glyco_hydro_37_CS"/>
</dbReference>
<evidence type="ECO:0000256" key="1">
    <source>
        <dbReference type="ARBA" id="ARBA00022801"/>
    </source>
</evidence>
<dbReference type="InterPro" id="IPR012341">
    <property type="entry name" value="6hp_glycosidase-like_sf"/>
</dbReference>
<dbReference type="PATRIC" id="fig|1008153.3.peg.4283"/>
<keyword evidence="2 3" id="KW-0326">Glycosidase</keyword>
<dbReference type="EMBL" id="LTAZ01000017">
    <property type="protein sequence ID" value="KYH23922.1"/>
    <property type="molecule type" value="Genomic_DNA"/>
</dbReference>
<dbReference type="PANTHER" id="PTHR23403">
    <property type="entry name" value="TREHALASE"/>
    <property type="match status" value="1"/>
</dbReference>
<dbReference type="SUPFAM" id="SSF48208">
    <property type="entry name" value="Six-hairpin glycosidases"/>
    <property type="match status" value="1"/>
</dbReference>
<dbReference type="PANTHER" id="PTHR23403:SF1">
    <property type="entry name" value="TREHALASE"/>
    <property type="match status" value="1"/>
</dbReference>
<keyword evidence="4" id="KW-1185">Reference proteome</keyword>
<dbReference type="RefSeq" id="WP_066385649.1">
    <property type="nucleotide sequence ID" value="NZ_LTAZ01000017.1"/>
</dbReference>
<dbReference type="NCBIfam" id="NF009773">
    <property type="entry name" value="PRK13270.1"/>
    <property type="match status" value="1"/>
</dbReference>
<dbReference type="InterPro" id="IPR008928">
    <property type="entry name" value="6-hairpin_glycosidase_sf"/>
</dbReference>
<dbReference type="Proteomes" id="UP000075321">
    <property type="component" value="Unassembled WGS sequence"/>
</dbReference>
<protein>
    <submittedName>
        <fullName evidence="3">Periplasmic trehalase</fullName>
        <ecNumber evidence="3">3.2.1.28</ecNumber>
    </submittedName>
</protein>
<evidence type="ECO:0000256" key="2">
    <source>
        <dbReference type="ARBA" id="ARBA00023295"/>
    </source>
</evidence>
<reference evidence="3 4" key="1">
    <citation type="submission" date="2016-02" db="EMBL/GenBank/DDBJ databases">
        <title>Genome sequence of Halalkalicoccus paucihalophilus DSM 24557.</title>
        <authorList>
            <person name="Poehlein A."/>
            <person name="Daniel R."/>
        </authorList>
    </citation>
    <scope>NUCLEOTIDE SEQUENCE [LARGE SCALE GENOMIC DNA]</scope>
    <source>
        <strain evidence="3 4">DSM 24557</strain>
    </source>
</reference>
<dbReference type="InterPro" id="IPR001661">
    <property type="entry name" value="Glyco_hydro_37"/>
</dbReference>
<dbReference type="EC" id="3.2.1.28" evidence="3"/>
<evidence type="ECO:0000313" key="4">
    <source>
        <dbReference type="Proteomes" id="UP000075321"/>
    </source>
</evidence>
<dbReference type="GO" id="GO:0005993">
    <property type="term" value="P:trehalose catabolic process"/>
    <property type="evidence" value="ECO:0007669"/>
    <property type="project" value="TreeGrafter"/>
</dbReference>
<organism evidence="3 4">
    <name type="scientific">Halalkalicoccus paucihalophilus</name>
    <dbReference type="NCBI Taxonomy" id="1008153"/>
    <lineage>
        <taxon>Archaea</taxon>
        <taxon>Methanobacteriati</taxon>
        <taxon>Methanobacteriota</taxon>
        <taxon>Stenosarchaea group</taxon>
        <taxon>Halobacteria</taxon>
        <taxon>Halobacteriales</taxon>
        <taxon>Halococcaceae</taxon>
        <taxon>Halalkalicoccus</taxon>
    </lineage>
</organism>
<name>A0A151A8U5_9EURY</name>
<gene>
    <name evidence="3" type="primary">treA_2</name>
    <name evidence="3" type="ORF">HAPAU_40010</name>
</gene>
<dbReference type="PRINTS" id="PR00744">
    <property type="entry name" value="GLHYDRLASE37"/>
</dbReference>
<proteinExistence type="predicted"/>
<dbReference type="Pfam" id="PF01204">
    <property type="entry name" value="Trehalase"/>
    <property type="match status" value="1"/>
</dbReference>
<dbReference type="AlphaFoldDB" id="A0A151A8U5"/>
<comment type="caution">
    <text evidence="3">The sequence shown here is derived from an EMBL/GenBank/DDBJ whole genome shotgun (WGS) entry which is preliminary data.</text>
</comment>
<sequence length="499" mass="57640">MRSLSSYPQLAGDLFKTVQQSGTFSDSKTFVDAVPDRELAEIRERFEREHTEPDFDMREFVAESFTLPEDPVAAADPSTVSMEWYIDELWTHLIRDPSEEQEWSTRLSVPRRYVIAGGRFRESYYWDTYFAAIGLAVTGRINLIADLAENCAALIDQYGCVPNGNRLYYASRSHPPMFCHLLDILESERGIEAVRSYLPELRREYEFWMDGSEEVTDTEPAFRRVVHTEQAVLNRYWDDRAAPREESYREDVTLAETSERENRQLYRDVRAACESGWDFSSRWLTDQDDLATIRTTKLLPVDLNALCYAMENKLSRWERTFGNQEHAEKYARTAERRRQAVDELCWDDEAGFYFDYSWSKKCRTETWSLAAVVPLFCRMATEEQAAKVAAHLKERFLHSGGLVTTLTESGEQWDAPNGWAPLHWMASVGLHQYGHERLAEMVAGRWLDLNREVFDRNGLMLEKYDVTDGSGRGSGGEYPLQYGFGWTNGVALALPALFY</sequence>
<dbReference type="OrthoDB" id="197041at2157"/>
<dbReference type="Gene3D" id="1.50.10.10">
    <property type="match status" value="1"/>
</dbReference>
<keyword evidence="1 3" id="KW-0378">Hydrolase</keyword>